<name>A0ACD3Z9C1_FUSSC</name>
<evidence type="ECO:0000313" key="1">
    <source>
        <dbReference type="EMBL" id="UPK97859.1"/>
    </source>
</evidence>
<gene>
    <name evidence="1" type="ORF">LCI18_008794</name>
</gene>
<proteinExistence type="predicted"/>
<keyword evidence="2" id="KW-1185">Reference proteome</keyword>
<accession>A0ACD3Z9C1</accession>
<sequence length="278" mass="29914">MLECPFGDDFQPPEKAESSAVFASEALQAHIASHIKEVGLLTLQKLPSDGDEEAETVESDQLGDDDGPGFARPRSMYSILDDEALDFHDDDEAAQSDLNRDEEDICPSVTRLDLEEKDSSGMTELHHAVEADDLSLVESLIENGANLGGRDNEGRTALHYASMRQSQGTRMISVLLNAGGNAFISLRDVNGQSALHYAVESNNIENVHVLVKHELLSRGADPNSASTDGKTALAWAAGQIWTQTASVLLDYGASILETRNARMVPLNEAAASGYASMV</sequence>
<organism evidence="1 2">
    <name type="scientific">Fusarium solani subsp. cucurbitae</name>
    <name type="common">Neocosmosporum cucurbitae</name>
    <dbReference type="NCBI Taxonomy" id="2747967"/>
    <lineage>
        <taxon>Eukaryota</taxon>
        <taxon>Fungi</taxon>
        <taxon>Dikarya</taxon>
        <taxon>Ascomycota</taxon>
        <taxon>Pezizomycotina</taxon>
        <taxon>Sordariomycetes</taxon>
        <taxon>Hypocreomycetidae</taxon>
        <taxon>Hypocreales</taxon>
        <taxon>Nectriaceae</taxon>
        <taxon>Fusarium</taxon>
        <taxon>Fusarium solani species complex</taxon>
    </lineage>
</organism>
<reference evidence="1" key="1">
    <citation type="submission" date="2021-11" db="EMBL/GenBank/DDBJ databases">
        <title>Fusarium solani-melongenae Genome sequencing and assembly.</title>
        <authorList>
            <person name="Xie S."/>
            <person name="Huang L."/>
            <person name="Zhang X."/>
        </authorList>
    </citation>
    <scope>NUCLEOTIDE SEQUENCE</scope>
    <source>
        <strain evidence="1">CRI 24-3</strain>
    </source>
</reference>
<dbReference type="Proteomes" id="UP000830768">
    <property type="component" value="Chromosome 8"/>
</dbReference>
<evidence type="ECO:0000313" key="2">
    <source>
        <dbReference type="Proteomes" id="UP000830768"/>
    </source>
</evidence>
<protein>
    <submittedName>
        <fullName evidence="1">Uncharacterized protein</fullName>
    </submittedName>
</protein>
<dbReference type="EMBL" id="CP090036">
    <property type="protein sequence ID" value="UPK97859.1"/>
    <property type="molecule type" value="Genomic_DNA"/>
</dbReference>